<dbReference type="InterPro" id="IPR001110">
    <property type="entry name" value="UPF0012_CS"/>
</dbReference>
<comment type="subcellular location">
    <subcellularLocation>
        <location evidence="1">Cell membrane</location>
        <topology evidence="1">Multi-pass membrane protein</topology>
    </subcellularLocation>
</comment>
<accession>L7F4V1</accession>
<dbReference type="Proteomes" id="UP000010931">
    <property type="component" value="Unassembled WGS sequence"/>
</dbReference>
<feature type="transmembrane region" description="Helical" evidence="6">
    <location>
        <begin position="32"/>
        <end position="53"/>
    </location>
</feature>
<evidence type="ECO:0000256" key="1">
    <source>
        <dbReference type="ARBA" id="ARBA00004651"/>
    </source>
</evidence>
<evidence type="ECO:0000256" key="4">
    <source>
        <dbReference type="ARBA" id="ARBA00022989"/>
    </source>
</evidence>
<keyword evidence="9" id="KW-0449">Lipoprotein</keyword>
<dbReference type="PATRIC" id="fig|698760.3.peg.4646"/>
<evidence type="ECO:0000259" key="8">
    <source>
        <dbReference type="PROSITE" id="PS50850"/>
    </source>
</evidence>
<proteinExistence type="inferred from homology"/>
<dbReference type="GO" id="GO:0022857">
    <property type="term" value="F:transmembrane transporter activity"/>
    <property type="evidence" value="ECO:0007669"/>
    <property type="project" value="InterPro"/>
</dbReference>
<evidence type="ECO:0000256" key="5">
    <source>
        <dbReference type="ARBA" id="ARBA00023136"/>
    </source>
</evidence>
<feature type="transmembrane region" description="Helical" evidence="6">
    <location>
        <begin position="97"/>
        <end position="116"/>
    </location>
</feature>
<dbReference type="GO" id="GO:0016787">
    <property type="term" value="F:hydrolase activity"/>
    <property type="evidence" value="ECO:0007669"/>
    <property type="project" value="InterPro"/>
</dbReference>
<name>L7F4V1_STRT8</name>
<dbReference type="PROSITE" id="PS50850">
    <property type="entry name" value="MFS"/>
    <property type="match status" value="1"/>
</dbReference>
<dbReference type="InterPro" id="IPR003010">
    <property type="entry name" value="C-N_Hydrolase"/>
</dbReference>
<dbReference type="Gene3D" id="3.60.110.10">
    <property type="entry name" value="Carbon-nitrogen hydrolase"/>
    <property type="match status" value="1"/>
</dbReference>
<keyword evidence="9" id="KW-0012">Acyltransferase</keyword>
<keyword evidence="4 6" id="KW-1133">Transmembrane helix</keyword>
<dbReference type="EMBL" id="AEJB01000341">
    <property type="protein sequence ID" value="ELP66603.1"/>
    <property type="molecule type" value="Genomic_DNA"/>
</dbReference>
<evidence type="ECO:0000256" key="3">
    <source>
        <dbReference type="ARBA" id="ARBA00022692"/>
    </source>
</evidence>
<feature type="transmembrane region" description="Helical" evidence="6">
    <location>
        <begin position="65"/>
        <end position="85"/>
    </location>
</feature>
<evidence type="ECO:0000259" key="7">
    <source>
        <dbReference type="PROSITE" id="PS50263"/>
    </source>
</evidence>
<keyword evidence="9" id="KW-0808">Transferase</keyword>
<dbReference type="PROSITE" id="PS01227">
    <property type="entry name" value="UPF0012"/>
    <property type="match status" value="1"/>
</dbReference>
<feature type="transmembrane region" description="Helical" evidence="6">
    <location>
        <begin position="165"/>
        <end position="183"/>
    </location>
</feature>
<evidence type="ECO:0000313" key="9">
    <source>
        <dbReference type="EMBL" id="ELP66603.1"/>
    </source>
</evidence>
<comment type="caution">
    <text evidence="9">The sequence shown here is derived from an EMBL/GenBank/DDBJ whole genome shotgun (WGS) entry which is preliminary data.</text>
</comment>
<feature type="transmembrane region" description="Helical" evidence="6">
    <location>
        <begin position="122"/>
        <end position="145"/>
    </location>
</feature>
<sequence>MMLIGRSIAGFYGPIGALTYATIREVLPPKQAATASSIVGSGVAFVAIGGPFLTGWVLDDYGFRGVLWSIVAATAIGLLLILFAVPKTHYRDPSARMDWIGGLLLGGGLTALTYGIGQGTDWGWTSAGTLGCVIGGLAAIALFVVSQKRIAQPLVHLAMLGRRKVWTVILASALAAGAKQRIVASPPLHATIRLLARNGCSLYRRAHPPYRLSGSPTPLKPLQGPRMRTALLQSSGRPGSLAGNLKVLDEAAGRAAAAGAALLAAPEMFLTGYAIGDAIAHLAEPADGDSADAVAEIATRHGLAIAYGYPERAGDQVFNSAQLISAAGDRLANYRKTHLFGCFERDHFTPGEQPVVQAELDGLRVGLMICYDVEFPENVRAHALAGTDLLLVPTAQMHPFQFVAESVVPVRAFENQLYVAYVNRTGQEGEFDFVGLSTLAGPDGVARTRAGRGEELLLADVDPVLLAASREANPYLQDRRPGLYGSLV</sequence>
<dbReference type="GO" id="GO:0016746">
    <property type="term" value="F:acyltransferase activity"/>
    <property type="evidence" value="ECO:0007669"/>
    <property type="project" value="UniProtKB-KW"/>
</dbReference>
<dbReference type="InterPro" id="IPR036526">
    <property type="entry name" value="C-N_Hydrolase_sf"/>
</dbReference>
<dbReference type="CDD" id="cd07576">
    <property type="entry name" value="R-amidase_like"/>
    <property type="match status" value="1"/>
</dbReference>
<dbReference type="InterPro" id="IPR011701">
    <property type="entry name" value="MFS"/>
</dbReference>
<gene>
    <name evidence="9" type="ORF">STRTUCAR8_02163</name>
</gene>
<keyword evidence="5 6" id="KW-0472">Membrane</keyword>
<dbReference type="PANTHER" id="PTHR23088">
    <property type="entry name" value="NITRILASE-RELATED"/>
    <property type="match status" value="1"/>
</dbReference>
<reference evidence="9 10" key="1">
    <citation type="journal article" date="2011" name="Plasmid">
        <title>Streptomyces turgidiscabies Car8 contains a modular pathogenicity island that shares virulence genes with other actinobacterial plant pathogens.</title>
        <authorList>
            <person name="Huguet-Tapia J.C."/>
            <person name="Badger J.H."/>
            <person name="Loria R."/>
            <person name="Pettis G.S."/>
        </authorList>
    </citation>
    <scope>NUCLEOTIDE SEQUENCE [LARGE SCALE GENOMIC DNA]</scope>
    <source>
        <strain evidence="9 10">Car8</strain>
    </source>
</reference>
<organism evidence="9 10">
    <name type="scientific">Streptomyces turgidiscabies (strain Car8)</name>
    <dbReference type="NCBI Taxonomy" id="698760"/>
    <lineage>
        <taxon>Bacteria</taxon>
        <taxon>Bacillati</taxon>
        <taxon>Actinomycetota</taxon>
        <taxon>Actinomycetes</taxon>
        <taxon>Kitasatosporales</taxon>
        <taxon>Streptomycetaceae</taxon>
        <taxon>Streptomyces</taxon>
    </lineage>
</organism>
<keyword evidence="3 6" id="KW-0812">Transmembrane</keyword>
<dbReference type="GO" id="GO:0005886">
    <property type="term" value="C:plasma membrane"/>
    <property type="evidence" value="ECO:0007669"/>
    <property type="project" value="UniProtKB-SubCell"/>
</dbReference>
<dbReference type="PANTHER" id="PTHR23088:SF27">
    <property type="entry name" value="DEAMINATED GLUTATHIONE AMIDASE"/>
    <property type="match status" value="1"/>
</dbReference>
<feature type="domain" description="Major facilitator superfamily (MFS) profile" evidence="8">
    <location>
        <begin position="1"/>
        <end position="89"/>
    </location>
</feature>
<protein>
    <submittedName>
        <fullName evidence="9">Putative apolipoprotein N-acyltransferase</fullName>
    </submittedName>
</protein>
<comment type="similarity">
    <text evidence="2">Belongs to the carbon-nitrogen hydrolase superfamily. NIT1/NIT2 family.</text>
</comment>
<dbReference type="STRING" id="85558.T45_08187"/>
<evidence type="ECO:0000256" key="2">
    <source>
        <dbReference type="ARBA" id="ARBA00010613"/>
    </source>
</evidence>
<dbReference type="InterPro" id="IPR020846">
    <property type="entry name" value="MFS_dom"/>
</dbReference>
<evidence type="ECO:0000256" key="6">
    <source>
        <dbReference type="SAM" id="Phobius"/>
    </source>
</evidence>
<dbReference type="InterPro" id="IPR044083">
    <property type="entry name" value="RamA-like"/>
</dbReference>
<dbReference type="PROSITE" id="PS50263">
    <property type="entry name" value="CN_HYDROLASE"/>
    <property type="match status" value="1"/>
</dbReference>
<keyword evidence="10" id="KW-1185">Reference proteome</keyword>
<dbReference type="AlphaFoldDB" id="L7F4V1"/>
<dbReference type="Pfam" id="PF00795">
    <property type="entry name" value="CN_hydrolase"/>
    <property type="match status" value="1"/>
</dbReference>
<dbReference type="Pfam" id="PF07690">
    <property type="entry name" value="MFS_1"/>
    <property type="match status" value="1"/>
</dbReference>
<dbReference type="InterPro" id="IPR036259">
    <property type="entry name" value="MFS_trans_sf"/>
</dbReference>
<dbReference type="SUPFAM" id="SSF56317">
    <property type="entry name" value="Carbon-nitrogen hydrolase"/>
    <property type="match status" value="1"/>
</dbReference>
<dbReference type="SUPFAM" id="SSF103473">
    <property type="entry name" value="MFS general substrate transporter"/>
    <property type="match status" value="1"/>
</dbReference>
<dbReference type="Gene3D" id="1.20.1250.20">
    <property type="entry name" value="MFS general substrate transporter like domains"/>
    <property type="match status" value="1"/>
</dbReference>
<evidence type="ECO:0000313" key="10">
    <source>
        <dbReference type="Proteomes" id="UP000010931"/>
    </source>
</evidence>
<feature type="domain" description="CN hydrolase" evidence="7">
    <location>
        <begin position="227"/>
        <end position="463"/>
    </location>
</feature>